<sequence length="199" mass="21786">MALSEHSVLAHRPLETARLLLRAPTADDLQAVFELHADPIANRFSASGPTPTREASAELLEGWLAHWREHGYGYWVIASREQPEQVIGFGGVMSRTVAGVSGLHLYFRFQPQAWGQGFASEMALAALELAFDTLHAPSVFAVVLAPNTPSRKTLERIGMLLKTSSTDWPSQVASLVYEMTAERFAQMPRTTPAPTPFGA</sequence>
<dbReference type="PANTHER" id="PTHR43792:SF1">
    <property type="entry name" value="N-ACETYLTRANSFERASE DOMAIN-CONTAINING PROTEIN"/>
    <property type="match status" value="1"/>
</dbReference>
<dbReference type="InterPro" id="IPR016181">
    <property type="entry name" value="Acyl_CoA_acyltransferase"/>
</dbReference>
<gene>
    <name evidence="2" type="ORF">SNE35_00985</name>
</gene>
<accession>A0ABU5DCP3</accession>
<proteinExistence type="predicted"/>
<feature type="domain" description="N-acetyltransferase" evidence="1">
    <location>
        <begin position="19"/>
        <end position="182"/>
    </location>
</feature>
<dbReference type="PANTHER" id="PTHR43792">
    <property type="entry name" value="GNAT FAMILY, PUTATIVE (AFU_ORTHOLOGUE AFUA_3G00765)-RELATED-RELATED"/>
    <property type="match status" value="1"/>
</dbReference>
<name>A0ABU5DCP3_9BURK</name>
<reference evidence="2 3" key="1">
    <citation type="submission" date="2023-11" db="EMBL/GenBank/DDBJ databases">
        <title>Paucibacter sp. nov., isolated from fresh soil in Korea.</title>
        <authorList>
            <person name="Le N.T.T."/>
        </authorList>
    </citation>
    <scope>NUCLEOTIDE SEQUENCE [LARGE SCALE GENOMIC DNA]</scope>
    <source>
        <strain evidence="2 3">R3-3</strain>
    </source>
</reference>
<evidence type="ECO:0000313" key="2">
    <source>
        <dbReference type="EMBL" id="MDY0743054.1"/>
    </source>
</evidence>
<evidence type="ECO:0000313" key="3">
    <source>
        <dbReference type="Proteomes" id="UP001285263"/>
    </source>
</evidence>
<keyword evidence="3" id="KW-1185">Reference proteome</keyword>
<organism evidence="2 3">
    <name type="scientific">Roseateles agri</name>
    <dbReference type="NCBI Taxonomy" id="3098619"/>
    <lineage>
        <taxon>Bacteria</taxon>
        <taxon>Pseudomonadati</taxon>
        <taxon>Pseudomonadota</taxon>
        <taxon>Betaproteobacteria</taxon>
        <taxon>Burkholderiales</taxon>
        <taxon>Sphaerotilaceae</taxon>
        <taxon>Roseateles</taxon>
    </lineage>
</organism>
<dbReference type="RefSeq" id="WP_320420884.1">
    <property type="nucleotide sequence ID" value="NZ_JAXCLA010000001.1"/>
</dbReference>
<dbReference type="InterPro" id="IPR051531">
    <property type="entry name" value="N-acetyltransferase"/>
</dbReference>
<comment type="caution">
    <text evidence="2">The sequence shown here is derived from an EMBL/GenBank/DDBJ whole genome shotgun (WGS) entry which is preliminary data.</text>
</comment>
<evidence type="ECO:0000259" key="1">
    <source>
        <dbReference type="PROSITE" id="PS51186"/>
    </source>
</evidence>
<dbReference type="EMBL" id="JAXCLA010000001">
    <property type="protein sequence ID" value="MDY0743054.1"/>
    <property type="molecule type" value="Genomic_DNA"/>
</dbReference>
<dbReference type="SUPFAM" id="SSF55729">
    <property type="entry name" value="Acyl-CoA N-acyltransferases (Nat)"/>
    <property type="match status" value="1"/>
</dbReference>
<dbReference type="InterPro" id="IPR000182">
    <property type="entry name" value="GNAT_dom"/>
</dbReference>
<protein>
    <submittedName>
        <fullName evidence="2">GNAT family N-acetyltransferase</fullName>
    </submittedName>
</protein>
<dbReference type="Gene3D" id="3.40.630.30">
    <property type="match status" value="1"/>
</dbReference>
<dbReference type="Proteomes" id="UP001285263">
    <property type="component" value="Unassembled WGS sequence"/>
</dbReference>
<dbReference type="Pfam" id="PF13302">
    <property type="entry name" value="Acetyltransf_3"/>
    <property type="match status" value="1"/>
</dbReference>
<dbReference type="PROSITE" id="PS51186">
    <property type="entry name" value="GNAT"/>
    <property type="match status" value="1"/>
</dbReference>